<keyword evidence="3" id="KW-0732">Signal</keyword>
<dbReference type="Proteomes" id="UP000630097">
    <property type="component" value="Unassembled WGS sequence"/>
</dbReference>
<evidence type="ECO:0000313" key="9">
    <source>
        <dbReference type="Proteomes" id="UP000630097"/>
    </source>
</evidence>
<dbReference type="SMART" id="SM00812">
    <property type="entry name" value="Alpha_L_fucos"/>
    <property type="match status" value="1"/>
</dbReference>
<dbReference type="PANTHER" id="PTHR10030:SF37">
    <property type="entry name" value="ALPHA-L-FUCOSIDASE-RELATED"/>
    <property type="match status" value="1"/>
</dbReference>
<reference evidence="8 9" key="1">
    <citation type="submission" date="2021-01" db="EMBL/GenBank/DDBJ databases">
        <title>Whole genome shotgun sequence of Planotetraspora kaengkrachanensis NBRC 104272.</title>
        <authorList>
            <person name="Komaki H."/>
            <person name="Tamura T."/>
        </authorList>
    </citation>
    <scope>NUCLEOTIDE SEQUENCE [LARGE SCALE GENOMIC DNA]</scope>
    <source>
        <strain evidence="8 9">NBRC 104272</strain>
    </source>
</reference>
<gene>
    <name evidence="8" type="ORF">Pka01_21850</name>
</gene>
<dbReference type="GO" id="GO:0016139">
    <property type="term" value="P:glycoside catabolic process"/>
    <property type="evidence" value="ECO:0007669"/>
    <property type="project" value="TreeGrafter"/>
</dbReference>
<proteinExistence type="inferred from homology"/>
<evidence type="ECO:0000256" key="4">
    <source>
        <dbReference type="ARBA" id="ARBA00022801"/>
    </source>
</evidence>
<evidence type="ECO:0000256" key="1">
    <source>
        <dbReference type="ARBA" id="ARBA00007951"/>
    </source>
</evidence>
<dbReference type="InterPro" id="IPR000933">
    <property type="entry name" value="Glyco_hydro_29"/>
</dbReference>
<comment type="similarity">
    <text evidence="1">Belongs to the glycosyl hydrolase 29 family.</text>
</comment>
<comment type="caution">
    <text evidence="8">The sequence shown here is derived from an EMBL/GenBank/DDBJ whole genome shotgun (WGS) entry which is preliminary data.</text>
</comment>
<dbReference type="InterPro" id="IPR017853">
    <property type="entry name" value="GH"/>
</dbReference>
<dbReference type="EC" id="3.2.1.51" evidence="2"/>
<name>A0A8J3LTW2_9ACTN</name>
<evidence type="ECO:0000256" key="6">
    <source>
        <dbReference type="SAM" id="MobiDB-lite"/>
    </source>
</evidence>
<dbReference type="GO" id="GO:0005764">
    <property type="term" value="C:lysosome"/>
    <property type="evidence" value="ECO:0007669"/>
    <property type="project" value="TreeGrafter"/>
</dbReference>
<feature type="region of interest" description="Disordered" evidence="6">
    <location>
        <begin position="320"/>
        <end position="369"/>
    </location>
</feature>
<evidence type="ECO:0000256" key="5">
    <source>
        <dbReference type="ARBA" id="ARBA00023295"/>
    </source>
</evidence>
<dbReference type="RefSeq" id="WP_203882526.1">
    <property type="nucleotide sequence ID" value="NZ_BAABHH010000009.1"/>
</dbReference>
<protein>
    <recommendedName>
        <fullName evidence="2">alpha-L-fucosidase</fullName>
        <ecNumber evidence="2">3.2.1.51</ecNumber>
    </recommendedName>
</protein>
<dbReference type="InterPro" id="IPR057739">
    <property type="entry name" value="Glyco_hydro_29_N"/>
</dbReference>
<dbReference type="EMBL" id="BONV01000006">
    <property type="protein sequence ID" value="GIG79058.1"/>
    <property type="molecule type" value="Genomic_DNA"/>
</dbReference>
<evidence type="ECO:0000313" key="8">
    <source>
        <dbReference type="EMBL" id="GIG79058.1"/>
    </source>
</evidence>
<dbReference type="Pfam" id="PF01120">
    <property type="entry name" value="Alpha_L_fucos"/>
    <property type="match status" value="1"/>
</dbReference>
<evidence type="ECO:0000256" key="3">
    <source>
        <dbReference type="ARBA" id="ARBA00022729"/>
    </source>
</evidence>
<dbReference type="PANTHER" id="PTHR10030">
    <property type="entry name" value="ALPHA-L-FUCOSIDASE"/>
    <property type="match status" value="1"/>
</dbReference>
<dbReference type="Gene3D" id="3.20.20.80">
    <property type="entry name" value="Glycosidases"/>
    <property type="match status" value="1"/>
</dbReference>
<dbReference type="GO" id="GO:0004560">
    <property type="term" value="F:alpha-L-fucosidase activity"/>
    <property type="evidence" value="ECO:0007669"/>
    <property type="project" value="InterPro"/>
</dbReference>
<sequence length="369" mass="40619">MIRRNELVQASGADLAALALGRQRWLRDGVLGLLLHWGMRTSPPYTDVRAWEDRVTADGWTPDHWLDRAVQLHAGYMVLASFHSRLGYVRAWPSEIPGSPATRRDFLGELVAAAEARGLRVLLYMTDDPKWHDEDGLESLDSTAYSAYKGRPVDLTTRDGFGEFAADNFAEVMRRHPDLAGFWIDKENAYWRRSGLYDRIRAERPDWILACNDPDVPRGDTAMDVVVPALAAYGPLPRVAESAFTVADGGWWYDGSDPEVDHEQVVGRIVANAGSSTKSLLGFGARHGGRFAPGQEAFCDFAESYLDGIWESLGGTEGVRLPSHAEERPGLSTDVTVRRRTARATSGTASPRPAASEITPHHSSEGTSS</sequence>
<feature type="domain" description="Glycoside hydrolase family 29 N-terminal" evidence="7">
    <location>
        <begin position="53"/>
        <end position="297"/>
    </location>
</feature>
<dbReference type="AlphaFoldDB" id="A0A8J3LTW2"/>
<evidence type="ECO:0000259" key="7">
    <source>
        <dbReference type="Pfam" id="PF01120"/>
    </source>
</evidence>
<keyword evidence="9" id="KW-1185">Reference proteome</keyword>
<keyword evidence="4" id="KW-0378">Hydrolase</keyword>
<dbReference type="SUPFAM" id="SSF51445">
    <property type="entry name" value="(Trans)glycosidases"/>
    <property type="match status" value="1"/>
</dbReference>
<accession>A0A8J3LTW2</accession>
<dbReference type="GO" id="GO:0006004">
    <property type="term" value="P:fucose metabolic process"/>
    <property type="evidence" value="ECO:0007669"/>
    <property type="project" value="TreeGrafter"/>
</dbReference>
<organism evidence="8 9">
    <name type="scientific">Planotetraspora kaengkrachanensis</name>
    <dbReference type="NCBI Taxonomy" id="575193"/>
    <lineage>
        <taxon>Bacteria</taxon>
        <taxon>Bacillati</taxon>
        <taxon>Actinomycetota</taxon>
        <taxon>Actinomycetes</taxon>
        <taxon>Streptosporangiales</taxon>
        <taxon>Streptosporangiaceae</taxon>
        <taxon>Planotetraspora</taxon>
    </lineage>
</organism>
<keyword evidence="5" id="KW-0326">Glycosidase</keyword>
<feature type="compositionally biased region" description="Low complexity" evidence="6">
    <location>
        <begin position="343"/>
        <end position="352"/>
    </location>
</feature>
<feature type="compositionally biased region" description="Basic and acidic residues" evidence="6">
    <location>
        <begin position="359"/>
        <end position="369"/>
    </location>
</feature>
<evidence type="ECO:0000256" key="2">
    <source>
        <dbReference type="ARBA" id="ARBA00012662"/>
    </source>
</evidence>